<keyword evidence="1" id="KW-1133">Transmembrane helix</keyword>
<dbReference type="AlphaFoldDB" id="A0A410WB98"/>
<dbReference type="OrthoDB" id="4424949at2"/>
<reference evidence="2 3" key="1">
    <citation type="submission" date="2019-01" db="EMBL/GenBank/DDBJ databases">
        <authorList>
            <person name="Ruckert C."/>
            <person name="Busche T."/>
            <person name="Kalinowski J."/>
        </authorList>
    </citation>
    <scope>NUCLEOTIDE SEQUENCE [LARGE SCALE GENOMIC DNA]</scope>
    <source>
        <strain evidence="2 3">136/3</strain>
    </source>
</reference>
<dbReference type="Proteomes" id="UP000288929">
    <property type="component" value="Chromosome"/>
</dbReference>
<accession>A0A410WB98</accession>
<proteinExistence type="predicted"/>
<organism evidence="2 3">
    <name type="scientific">Corynebacterium pelargi</name>
    <dbReference type="NCBI Taxonomy" id="1471400"/>
    <lineage>
        <taxon>Bacteria</taxon>
        <taxon>Bacillati</taxon>
        <taxon>Actinomycetota</taxon>
        <taxon>Actinomycetes</taxon>
        <taxon>Mycobacteriales</taxon>
        <taxon>Corynebacteriaceae</taxon>
        <taxon>Corynebacterium</taxon>
    </lineage>
</organism>
<sequence length="291" mass="31130">MLGSWRFVAKSGTLSYVSKSSSGIFKVVLSILAVLLIVLIGSEFGARWYVTKQIRDEVGQSADGRQAEVSLGSSPLLLGMLQKDVDQVEITTPDTVKIERPADPNAVPVISGTPDAHIMIEHLDISDPDHLIAQDLQLTTQLSNEFLLANLQVYLDGALPQEPAPDANLLESLAGKLIQNTVSISDVQSHPQNGTMEVEISNGAANIELEPRVKDGQLTFVAKNTSVLGFSLPSSVSDALTQAFKQAAGSIDVGLEFKGIKVLDDGMEVELEGHDIDLNELSAENNFGPSV</sequence>
<evidence type="ECO:0000313" key="3">
    <source>
        <dbReference type="Proteomes" id="UP000288929"/>
    </source>
</evidence>
<keyword evidence="3" id="KW-1185">Reference proteome</keyword>
<name>A0A410WB98_9CORY</name>
<evidence type="ECO:0008006" key="4">
    <source>
        <dbReference type="Google" id="ProtNLM"/>
    </source>
</evidence>
<protein>
    <recommendedName>
        <fullName evidence="4">DUF2993 domain-containing protein</fullName>
    </recommendedName>
</protein>
<dbReference type="Pfam" id="PF11209">
    <property type="entry name" value="LmeA"/>
    <property type="match status" value="1"/>
</dbReference>
<evidence type="ECO:0000256" key="1">
    <source>
        <dbReference type="SAM" id="Phobius"/>
    </source>
</evidence>
<dbReference type="EMBL" id="CP035299">
    <property type="protein sequence ID" value="QAU53253.1"/>
    <property type="molecule type" value="Genomic_DNA"/>
</dbReference>
<evidence type="ECO:0000313" key="2">
    <source>
        <dbReference type="EMBL" id="QAU53253.1"/>
    </source>
</evidence>
<keyword evidence="1" id="KW-0812">Transmembrane</keyword>
<dbReference type="InterPro" id="IPR021373">
    <property type="entry name" value="DUF2993"/>
</dbReference>
<dbReference type="KEGG" id="cpeg:CPELA_10010"/>
<keyword evidence="1" id="KW-0472">Membrane</keyword>
<gene>
    <name evidence="2" type="ORF">CPELA_10010</name>
</gene>
<feature type="transmembrane region" description="Helical" evidence="1">
    <location>
        <begin position="24"/>
        <end position="46"/>
    </location>
</feature>